<name>A0A0A9BVJ4_ARUDO</name>
<protein>
    <submittedName>
        <fullName evidence="1">Uncharacterized protein</fullName>
    </submittedName>
</protein>
<proteinExistence type="predicted"/>
<evidence type="ECO:0000313" key="1">
    <source>
        <dbReference type="EMBL" id="JAD65165.1"/>
    </source>
</evidence>
<reference evidence="1" key="2">
    <citation type="journal article" date="2015" name="Data Brief">
        <title>Shoot transcriptome of the giant reed, Arundo donax.</title>
        <authorList>
            <person name="Barrero R.A."/>
            <person name="Guerrero F.D."/>
            <person name="Moolhuijzen P."/>
            <person name="Goolsby J.A."/>
            <person name="Tidwell J."/>
            <person name="Bellgard S.E."/>
            <person name="Bellgard M.I."/>
        </authorList>
    </citation>
    <scope>NUCLEOTIDE SEQUENCE</scope>
    <source>
        <tissue evidence="1">Shoot tissue taken approximately 20 cm above the soil surface</tissue>
    </source>
</reference>
<sequence length="22" mass="2459">MSLYHLSIPKVIIRTTIQGKCG</sequence>
<dbReference type="EMBL" id="GBRH01232730">
    <property type="protein sequence ID" value="JAD65165.1"/>
    <property type="molecule type" value="Transcribed_RNA"/>
</dbReference>
<dbReference type="AlphaFoldDB" id="A0A0A9BVJ4"/>
<organism evidence="1">
    <name type="scientific">Arundo donax</name>
    <name type="common">Giant reed</name>
    <name type="synonym">Donax arundinaceus</name>
    <dbReference type="NCBI Taxonomy" id="35708"/>
    <lineage>
        <taxon>Eukaryota</taxon>
        <taxon>Viridiplantae</taxon>
        <taxon>Streptophyta</taxon>
        <taxon>Embryophyta</taxon>
        <taxon>Tracheophyta</taxon>
        <taxon>Spermatophyta</taxon>
        <taxon>Magnoliopsida</taxon>
        <taxon>Liliopsida</taxon>
        <taxon>Poales</taxon>
        <taxon>Poaceae</taxon>
        <taxon>PACMAD clade</taxon>
        <taxon>Arundinoideae</taxon>
        <taxon>Arundineae</taxon>
        <taxon>Arundo</taxon>
    </lineage>
</organism>
<reference evidence="1" key="1">
    <citation type="submission" date="2014-09" db="EMBL/GenBank/DDBJ databases">
        <authorList>
            <person name="Magalhaes I.L.F."/>
            <person name="Oliveira U."/>
            <person name="Santos F.R."/>
            <person name="Vidigal T.H.D.A."/>
            <person name="Brescovit A.D."/>
            <person name="Santos A.J."/>
        </authorList>
    </citation>
    <scope>NUCLEOTIDE SEQUENCE</scope>
    <source>
        <tissue evidence="1">Shoot tissue taken approximately 20 cm above the soil surface</tissue>
    </source>
</reference>
<accession>A0A0A9BVJ4</accession>